<sequence>MNFEETNGIQTSSGIKLVIYGQEGVGKTSLAAQLPGAVFIDCEGSTSKMNVRRLPKPTSWEMLQQELQFVLESHVQRQYQTVIIDTFDWAERLAIAQLCSKHNVNGIEGFGYGKGWEYEAEEIGRFLDSTERLIQAGIHVALLCHAITRKASLPEVDAEFDHWELKLGNKTTNKIAPLLKEWSDITLFLAFQTHVIATDDKGKKHKATACNRVMYTTKSAWWDAKNRFGLPEMLPLEYASIASLFATTPAPAPVSKVQQLVEQAQAAGLPTEQDFATATPIVTTPDSLDGIFPQLAQLMEANHVSPEELQQVVGEKGYFPADMPVNQYPQDFVEGWCIPWWKNIFDLIQQNRNVPF</sequence>
<protein>
    <submittedName>
        <fullName evidence="1">AAA domain protein</fullName>
    </submittedName>
</protein>
<accession>A0A8S5VEX4</accession>
<dbReference type="Gene3D" id="3.40.50.300">
    <property type="entry name" value="P-loop containing nucleotide triphosphate hydrolases"/>
    <property type="match status" value="1"/>
</dbReference>
<dbReference type="InterPro" id="IPR027417">
    <property type="entry name" value="P-loop_NTPase"/>
</dbReference>
<organism evidence="1">
    <name type="scientific">Siphoviridae sp. cthWs11</name>
    <dbReference type="NCBI Taxonomy" id="2825616"/>
    <lineage>
        <taxon>Viruses</taxon>
        <taxon>Duplodnaviria</taxon>
        <taxon>Heunggongvirae</taxon>
        <taxon>Uroviricota</taxon>
        <taxon>Caudoviricetes</taxon>
    </lineage>
</organism>
<evidence type="ECO:0000313" key="1">
    <source>
        <dbReference type="EMBL" id="DAG05155.1"/>
    </source>
</evidence>
<name>A0A8S5VEX4_9CAUD</name>
<dbReference type="SUPFAM" id="SSF52540">
    <property type="entry name" value="P-loop containing nucleoside triphosphate hydrolases"/>
    <property type="match status" value="1"/>
</dbReference>
<proteinExistence type="predicted"/>
<dbReference type="Pfam" id="PF13479">
    <property type="entry name" value="AAA_24"/>
    <property type="match status" value="1"/>
</dbReference>
<reference evidence="1" key="1">
    <citation type="journal article" date="2021" name="Proc. Natl. Acad. Sci. U.S.A.">
        <title>A Catalog of Tens of Thousands of Viruses from Human Metagenomes Reveals Hidden Associations with Chronic Diseases.</title>
        <authorList>
            <person name="Tisza M.J."/>
            <person name="Buck C.B."/>
        </authorList>
    </citation>
    <scope>NUCLEOTIDE SEQUENCE</scope>
    <source>
        <strain evidence="1">CthWs11</strain>
    </source>
</reference>
<dbReference type="EMBL" id="BK016251">
    <property type="protein sequence ID" value="DAG05155.1"/>
    <property type="molecule type" value="Genomic_DNA"/>
</dbReference>